<dbReference type="EMBL" id="KT166976">
    <property type="protein sequence ID" value="ALO75587.1"/>
    <property type="molecule type" value="mRNA"/>
</dbReference>
<dbReference type="Gene3D" id="1.10.490.10">
    <property type="entry name" value="Globins"/>
    <property type="match status" value="1"/>
</dbReference>
<reference evidence="12" key="1">
    <citation type="submission" date="2015-06" db="EMBL/GenBank/DDBJ databases">
        <title>Evolution of Sulfur Binding in Hemoglobin in Siboglinidae (Annelida) with Special Reference to Bone Eating Worms, Osedax.</title>
        <authorList>
            <person name="Waits D.S."/>
            <person name="Santos S.R."/>
            <person name="Thornhill D.J."/>
            <person name="Li Y."/>
            <person name="Halanych K.M."/>
        </authorList>
    </citation>
    <scope>NUCLEOTIDE SEQUENCE</scope>
</reference>
<keyword evidence="5 6" id="KW-0408">Iron</keyword>
<dbReference type="Pfam" id="PF00042">
    <property type="entry name" value="Globin"/>
    <property type="match status" value="1"/>
</dbReference>
<keyword evidence="3 6" id="KW-0561">Oxygen transport</keyword>
<dbReference type="InterPro" id="IPR012292">
    <property type="entry name" value="Globin/Proto"/>
</dbReference>
<keyword evidence="1 6" id="KW-0813">Transport</keyword>
<dbReference type="AlphaFoldDB" id="A0A0S2MLP2"/>
<comment type="similarity">
    <text evidence="6 9">Belongs to the globin family.</text>
</comment>
<keyword evidence="4 6" id="KW-0479">Metal-binding</keyword>
<evidence type="ECO:0000256" key="10">
    <source>
        <dbReference type="SAM" id="SignalP"/>
    </source>
</evidence>
<feature type="domain" description="Globin" evidence="11">
    <location>
        <begin position="21"/>
        <end position="164"/>
    </location>
</feature>
<dbReference type="PROSITE" id="PS01033">
    <property type="entry name" value="GLOBIN"/>
    <property type="match status" value="1"/>
</dbReference>
<dbReference type="GO" id="GO:0005576">
    <property type="term" value="C:extracellular region"/>
    <property type="evidence" value="ECO:0007669"/>
    <property type="project" value="UniProtKB-UniRule"/>
</dbReference>
<dbReference type="EMBL" id="MH996277">
    <property type="protein sequence ID" value="QAT81420.1"/>
    <property type="molecule type" value="mRNA"/>
</dbReference>
<evidence type="ECO:0000256" key="6">
    <source>
        <dbReference type="PIRNR" id="PIRNR036517"/>
    </source>
</evidence>
<dbReference type="InterPro" id="IPR000971">
    <property type="entry name" value="Globin"/>
</dbReference>
<sequence>MNGAIVLCALLALIAVASAAHCGTLQRIKVKMQWAQAYSAGIDRGLFGNSLWTNIFNYAPPARDLFKSVNSQDMQSPDFKAHITRVIGGLDRVISMLDNEATLDADLGHLKSQHDSRNIDPANFVVFKQALMATVPGVIGVCFDFPAWEACYNVIARGITGSDIFA</sequence>
<organism evidence="12">
    <name type="scientific">Sclerolinum brattstromi</name>
    <dbReference type="NCBI Taxonomy" id="167799"/>
    <lineage>
        <taxon>Eukaryota</taxon>
        <taxon>Metazoa</taxon>
        <taxon>Spiralia</taxon>
        <taxon>Lophotrochozoa</taxon>
        <taxon>Annelida</taxon>
        <taxon>Polychaeta</taxon>
        <taxon>Sedentaria</taxon>
        <taxon>Canalipalpata</taxon>
        <taxon>Sabellida</taxon>
        <taxon>Siboglinidae</taxon>
        <taxon>Sclerolinum</taxon>
    </lineage>
</organism>
<keyword evidence="8" id="KW-1015">Disulfide bond</keyword>
<dbReference type="CDD" id="cd01040">
    <property type="entry name" value="Mb-like"/>
    <property type="match status" value="1"/>
</dbReference>
<dbReference type="GO" id="GO:0005344">
    <property type="term" value="F:oxygen carrier activity"/>
    <property type="evidence" value="ECO:0007669"/>
    <property type="project" value="UniProtKB-UniRule"/>
</dbReference>
<evidence type="ECO:0000256" key="5">
    <source>
        <dbReference type="ARBA" id="ARBA00023004"/>
    </source>
</evidence>
<keyword evidence="10" id="KW-0732">Signal</keyword>
<feature type="chain" id="PRO_5033242366" description="Extracellular globin" evidence="10">
    <location>
        <begin position="20"/>
        <end position="166"/>
    </location>
</feature>
<feature type="binding site" description="proximal binding residue" evidence="7">
    <location>
        <position position="114"/>
    </location>
    <ligand>
        <name>heme b</name>
        <dbReference type="ChEBI" id="CHEBI:60344"/>
    </ligand>
    <ligandPart>
        <name>Fe</name>
        <dbReference type="ChEBI" id="CHEBI:18248"/>
    </ligandPart>
</feature>
<evidence type="ECO:0000313" key="12">
    <source>
        <dbReference type="EMBL" id="ALO75587.1"/>
    </source>
</evidence>
<dbReference type="InterPro" id="IPR009050">
    <property type="entry name" value="Globin-like_sf"/>
</dbReference>
<proteinExistence type="evidence at transcript level"/>
<dbReference type="PIRSF" id="PIRSF036517">
    <property type="entry name" value="Ext_hemo"/>
    <property type="match status" value="1"/>
</dbReference>
<name>A0A0S2MLP2_9ANNE</name>
<evidence type="ECO:0000259" key="11">
    <source>
        <dbReference type="PROSITE" id="PS01033"/>
    </source>
</evidence>
<evidence type="ECO:0000256" key="2">
    <source>
        <dbReference type="ARBA" id="ARBA00022617"/>
    </source>
</evidence>
<feature type="disulfide bond" evidence="8">
    <location>
        <begin position="22"/>
        <end position="151"/>
    </location>
</feature>
<dbReference type="InterPro" id="IPR044399">
    <property type="entry name" value="Mb-like_M"/>
</dbReference>
<evidence type="ECO:0000256" key="3">
    <source>
        <dbReference type="ARBA" id="ARBA00022621"/>
    </source>
</evidence>
<keyword evidence="2 6" id="KW-0349">Heme</keyword>
<dbReference type="GO" id="GO:0005833">
    <property type="term" value="C:hemoglobin complex"/>
    <property type="evidence" value="ECO:0007669"/>
    <property type="project" value="UniProtKB-UniRule"/>
</dbReference>
<dbReference type="GO" id="GO:0005506">
    <property type="term" value="F:iron ion binding"/>
    <property type="evidence" value="ECO:0007669"/>
    <property type="project" value="UniProtKB-UniRule"/>
</dbReference>
<dbReference type="InterPro" id="IPR014610">
    <property type="entry name" value="Haemoglobin_extracell"/>
</dbReference>
<accession>A0A0S2MLP2</accession>
<dbReference type="GO" id="GO:0020037">
    <property type="term" value="F:heme binding"/>
    <property type="evidence" value="ECO:0007669"/>
    <property type="project" value="UniProtKB-UniRule"/>
</dbReference>
<protein>
    <recommendedName>
        <fullName evidence="6">Extracellular globin</fullName>
    </recommendedName>
</protein>
<evidence type="ECO:0000256" key="9">
    <source>
        <dbReference type="RuleBase" id="RU000356"/>
    </source>
</evidence>
<reference evidence="13" key="2">
    <citation type="submission" date="2018-09" db="EMBL/GenBank/DDBJ databases">
        <title>Newly discovered occurrences and gene tree of the extracellular globin and linker chains from the giant hexagonal bilayer hemoglobins in metazoans.</title>
        <authorList>
            <person name="Belato F.A."/>
            <person name="Schrago C.G."/>
            <person name="Coates C.J."/>
            <person name="Halanych K.M."/>
        </authorList>
    </citation>
    <scope>NUCLEOTIDE SEQUENCE</scope>
</reference>
<evidence type="ECO:0000256" key="4">
    <source>
        <dbReference type="ARBA" id="ARBA00022723"/>
    </source>
</evidence>
<feature type="signal peptide" evidence="10">
    <location>
        <begin position="1"/>
        <end position="19"/>
    </location>
</feature>
<evidence type="ECO:0000313" key="13">
    <source>
        <dbReference type="EMBL" id="QAT81420.1"/>
    </source>
</evidence>
<dbReference type="SUPFAM" id="SSF46458">
    <property type="entry name" value="Globin-like"/>
    <property type="match status" value="1"/>
</dbReference>
<evidence type="ECO:0000256" key="8">
    <source>
        <dbReference type="PIRSR" id="PIRSR036517-2"/>
    </source>
</evidence>
<evidence type="ECO:0000256" key="7">
    <source>
        <dbReference type="PIRSR" id="PIRSR036517-1"/>
    </source>
</evidence>
<dbReference type="GO" id="GO:0019825">
    <property type="term" value="F:oxygen binding"/>
    <property type="evidence" value="ECO:0007669"/>
    <property type="project" value="UniProtKB-UniRule"/>
</dbReference>
<evidence type="ECO:0000256" key="1">
    <source>
        <dbReference type="ARBA" id="ARBA00022448"/>
    </source>
</evidence>